<dbReference type="EMBL" id="SLWV01000014">
    <property type="protein sequence ID" value="TCO73833.1"/>
    <property type="molecule type" value="Genomic_DNA"/>
</dbReference>
<protein>
    <submittedName>
        <fullName evidence="5">Transcriptional regulator with PAS, ATPase and Fis domain</fullName>
    </submittedName>
</protein>
<dbReference type="SMART" id="SM00091">
    <property type="entry name" value="PAS"/>
    <property type="match status" value="1"/>
</dbReference>
<dbReference type="AlphaFoldDB" id="A0A4R2KJK3"/>
<dbReference type="InterPro" id="IPR000014">
    <property type="entry name" value="PAS"/>
</dbReference>
<dbReference type="InterPro" id="IPR025662">
    <property type="entry name" value="Sigma_54_int_dom_ATP-bd_1"/>
</dbReference>
<dbReference type="InterPro" id="IPR025943">
    <property type="entry name" value="Sigma_54_int_dom_ATP-bd_2"/>
</dbReference>
<reference evidence="5 6" key="1">
    <citation type="submission" date="2019-03" db="EMBL/GenBank/DDBJ databases">
        <title>Genomic Encyclopedia of Type Strains, Phase IV (KMG-IV): sequencing the most valuable type-strain genomes for metagenomic binning, comparative biology and taxonomic classification.</title>
        <authorList>
            <person name="Goeker M."/>
        </authorList>
    </citation>
    <scope>NUCLEOTIDE SEQUENCE [LARGE SCALE GENOMIC DNA]</scope>
    <source>
        <strain evidence="5 6">DSM 102940</strain>
    </source>
</reference>
<dbReference type="SMART" id="SM00382">
    <property type="entry name" value="AAA"/>
    <property type="match status" value="1"/>
</dbReference>
<name>A0A4R2KJK3_9FIRM</name>
<evidence type="ECO:0000256" key="2">
    <source>
        <dbReference type="ARBA" id="ARBA00022840"/>
    </source>
</evidence>
<dbReference type="SUPFAM" id="SSF55785">
    <property type="entry name" value="PYP-like sensor domain (PAS domain)"/>
    <property type="match status" value="1"/>
</dbReference>
<dbReference type="CDD" id="cd00009">
    <property type="entry name" value="AAA"/>
    <property type="match status" value="1"/>
</dbReference>
<dbReference type="InterPro" id="IPR002078">
    <property type="entry name" value="Sigma_54_int"/>
</dbReference>
<dbReference type="PANTHER" id="PTHR32071:SF57">
    <property type="entry name" value="C4-DICARBOXYLATE TRANSPORT TRANSCRIPTIONAL REGULATORY PROTEIN DCTD"/>
    <property type="match status" value="1"/>
</dbReference>
<dbReference type="PROSITE" id="PS00676">
    <property type="entry name" value="SIGMA54_INTERACT_2"/>
    <property type="match status" value="1"/>
</dbReference>
<evidence type="ECO:0000259" key="3">
    <source>
        <dbReference type="PROSITE" id="PS50045"/>
    </source>
</evidence>
<keyword evidence="2" id="KW-0067">ATP-binding</keyword>
<dbReference type="GO" id="GO:0005524">
    <property type="term" value="F:ATP binding"/>
    <property type="evidence" value="ECO:0007669"/>
    <property type="project" value="UniProtKB-KW"/>
</dbReference>
<comment type="caution">
    <text evidence="5">The sequence shown here is derived from an EMBL/GenBank/DDBJ whole genome shotgun (WGS) entry which is preliminary data.</text>
</comment>
<dbReference type="GO" id="GO:0006355">
    <property type="term" value="P:regulation of DNA-templated transcription"/>
    <property type="evidence" value="ECO:0007669"/>
    <property type="project" value="InterPro"/>
</dbReference>
<proteinExistence type="predicted"/>
<feature type="domain" description="Sigma-54 factor interaction" evidence="3">
    <location>
        <begin position="342"/>
        <end position="567"/>
    </location>
</feature>
<gene>
    <name evidence="5" type="ORF">EV214_11468</name>
</gene>
<dbReference type="InterPro" id="IPR027417">
    <property type="entry name" value="P-loop_NTPase"/>
</dbReference>
<dbReference type="PROSITE" id="PS00675">
    <property type="entry name" value="SIGMA54_INTERACT_1"/>
    <property type="match status" value="1"/>
</dbReference>
<sequence>MITIKKTLAIVSYNPETVEIYYEQMKSLFSENLTIEKFCIGTEEIQRGIQADMVLMPSFDAFEKIKKYIKNKSEIVIANRTISKSGLEKIMNMAEGTQALLLDESSEMAVEMISVVYQLGARHVELIPIDPTFKENIKGRTMIILGKSKYIPDFSGEIINIGSSLLDINTIIDIGVKLGLDHLLNKQNIKKTYRESVTTNFGLAEILGRINRFESELDILLQVLDDGMIGINSEGIVYSYNESAEKIIGNKKQEVLGKDGLRVLDQIPFKYVLRTLKSVKEELIKINGYDVIVSVDPIIHSDRLYGAVAIFKKFSDTEEKQHKLRVQLIGKGHKAKYAFEDILGSSESIHKCRDIAKRMAKSNSSILISGESGTGKELFAHAIHKSSKRKDFQFVAVNCGAFPESLLESELFGYEEGAFTGARKGGKLGLFELAHKGTLFLDEMGEMPLNLQKRLLRVLQEREVMRVGGDRLIHIDIRIIAATNRDLKEMVKRGEFREDLYFRLNVLPLNIPPLRSRQEDILLFFDAMRKEFNSHFYFTPKAEATLLNYSWKGNVRELRNCIEYLANLELDEVDVKDLPFVYEEITKEGIFDQEERRLMDAFLEEIGKNISKYIFVLEQLNKSYHEQIRLGRRSIYQLARQQGLFISEQEIRRIFIDLEKFLMVEIFKGRSGTTITDYGMRVFKYLRTN</sequence>
<dbReference type="Gene3D" id="3.30.450.20">
    <property type="entry name" value="PAS domain"/>
    <property type="match status" value="1"/>
</dbReference>
<keyword evidence="6" id="KW-1185">Reference proteome</keyword>
<organism evidence="5 6">
    <name type="scientific">Marinisporobacter balticus</name>
    <dbReference type="NCBI Taxonomy" id="2018667"/>
    <lineage>
        <taxon>Bacteria</taxon>
        <taxon>Bacillati</taxon>
        <taxon>Bacillota</taxon>
        <taxon>Clostridia</taxon>
        <taxon>Peptostreptococcales</taxon>
        <taxon>Thermotaleaceae</taxon>
        <taxon>Marinisporobacter</taxon>
    </lineage>
</organism>
<evidence type="ECO:0000313" key="6">
    <source>
        <dbReference type="Proteomes" id="UP000294919"/>
    </source>
</evidence>
<dbReference type="InterPro" id="IPR003593">
    <property type="entry name" value="AAA+_ATPase"/>
</dbReference>
<dbReference type="Pfam" id="PF13426">
    <property type="entry name" value="PAS_9"/>
    <property type="match status" value="1"/>
</dbReference>
<dbReference type="PROSITE" id="PS50112">
    <property type="entry name" value="PAS"/>
    <property type="match status" value="1"/>
</dbReference>
<dbReference type="Gene3D" id="1.10.8.60">
    <property type="match status" value="1"/>
</dbReference>
<evidence type="ECO:0000259" key="4">
    <source>
        <dbReference type="PROSITE" id="PS50112"/>
    </source>
</evidence>
<evidence type="ECO:0000313" key="5">
    <source>
        <dbReference type="EMBL" id="TCO73833.1"/>
    </source>
</evidence>
<dbReference type="PANTHER" id="PTHR32071">
    <property type="entry name" value="TRANSCRIPTIONAL REGULATORY PROTEIN"/>
    <property type="match status" value="1"/>
</dbReference>
<dbReference type="SUPFAM" id="SSF52540">
    <property type="entry name" value="P-loop containing nucleoside triphosphate hydrolases"/>
    <property type="match status" value="1"/>
</dbReference>
<evidence type="ECO:0000256" key="1">
    <source>
        <dbReference type="ARBA" id="ARBA00022741"/>
    </source>
</evidence>
<dbReference type="RefSeq" id="WP_243116627.1">
    <property type="nucleotide sequence ID" value="NZ_SLWV01000014.1"/>
</dbReference>
<keyword evidence="1" id="KW-0547">Nucleotide-binding</keyword>
<dbReference type="Pfam" id="PF25601">
    <property type="entry name" value="AAA_lid_14"/>
    <property type="match status" value="1"/>
</dbReference>
<dbReference type="Proteomes" id="UP000294919">
    <property type="component" value="Unassembled WGS sequence"/>
</dbReference>
<dbReference type="FunFam" id="3.40.50.300:FF:000006">
    <property type="entry name" value="DNA-binding transcriptional regulator NtrC"/>
    <property type="match status" value="1"/>
</dbReference>
<dbReference type="InterPro" id="IPR058031">
    <property type="entry name" value="AAA_lid_NorR"/>
</dbReference>
<dbReference type="InterPro" id="IPR035965">
    <property type="entry name" value="PAS-like_dom_sf"/>
</dbReference>
<dbReference type="PROSITE" id="PS50045">
    <property type="entry name" value="SIGMA54_INTERACT_4"/>
    <property type="match status" value="1"/>
</dbReference>
<feature type="domain" description="PAS" evidence="4">
    <location>
        <begin position="213"/>
        <end position="261"/>
    </location>
</feature>
<dbReference type="Pfam" id="PF00158">
    <property type="entry name" value="Sigma54_activat"/>
    <property type="match status" value="1"/>
</dbReference>
<accession>A0A4R2KJK3</accession>
<dbReference type="Gene3D" id="3.40.50.300">
    <property type="entry name" value="P-loop containing nucleotide triphosphate hydrolases"/>
    <property type="match status" value="1"/>
</dbReference>